<feature type="domain" description="Helicase ATP-binding" evidence="10">
    <location>
        <begin position="35"/>
        <end position="212"/>
    </location>
</feature>
<dbReference type="PROSITE" id="PS51192">
    <property type="entry name" value="HELICASE_ATP_BIND_1"/>
    <property type="match status" value="1"/>
</dbReference>
<dbReference type="GO" id="GO:0006281">
    <property type="term" value="P:DNA repair"/>
    <property type="evidence" value="ECO:0007669"/>
    <property type="project" value="UniProtKB-KW"/>
</dbReference>
<evidence type="ECO:0000259" key="11">
    <source>
        <dbReference type="PROSITE" id="PS51194"/>
    </source>
</evidence>
<keyword evidence="8" id="KW-0413">Isomerase</keyword>
<dbReference type="PATRIC" id="fig|1838285.3.peg.393"/>
<reference evidence="12" key="1">
    <citation type="submission" date="2016-05" db="EMBL/GenBank/DDBJ databases">
        <title>Microbial consortia oxidize butane by reversing methanogenesis.</title>
        <authorList>
            <person name="Laso-Perez R."/>
            <person name="Richter M."/>
            <person name="Wegener G."/>
            <person name="Musat F."/>
        </authorList>
    </citation>
    <scope>NUCLEOTIDE SEQUENCE [LARGE SCALE GENOMIC DNA]</scope>
    <source>
        <strain evidence="12">BOX2</strain>
    </source>
</reference>
<dbReference type="InterPro" id="IPR001650">
    <property type="entry name" value="Helicase_C-like"/>
</dbReference>
<evidence type="ECO:0000256" key="1">
    <source>
        <dbReference type="ARBA" id="ARBA00022741"/>
    </source>
</evidence>
<dbReference type="PANTHER" id="PTHR47962">
    <property type="entry name" value="ATP-DEPENDENT HELICASE LHR-RELATED-RELATED"/>
    <property type="match status" value="1"/>
</dbReference>
<keyword evidence="1" id="KW-0547">Nucleotide-binding</keyword>
<dbReference type="Pfam" id="PF00271">
    <property type="entry name" value="Helicase_C"/>
    <property type="match status" value="1"/>
</dbReference>
<gene>
    <name evidence="12" type="ORF">SCAL_000388</name>
</gene>
<evidence type="ECO:0000256" key="6">
    <source>
        <dbReference type="ARBA" id="ARBA00023125"/>
    </source>
</evidence>
<dbReference type="Gene3D" id="3.40.50.300">
    <property type="entry name" value="P-loop containing nucleotide triphosphate hydrolases"/>
    <property type="match status" value="2"/>
</dbReference>
<keyword evidence="6" id="KW-0238">DNA-binding</keyword>
<dbReference type="SMART" id="SM00490">
    <property type="entry name" value="HELICc"/>
    <property type="match status" value="1"/>
</dbReference>
<dbReference type="CDD" id="cd18796">
    <property type="entry name" value="SF2_C_LHR"/>
    <property type="match status" value="1"/>
</dbReference>
<comment type="caution">
    <text evidence="12">The sequence shown here is derived from an EMBL/GenBank/DDBJ whole genome shotgun (WGS) entry which is preliminary data.</text>
</comment>
<dbReference type="GO" id="GO:0005524">
    <property type="term" value="F:ATP binding"/>
    <property type="evidence" value="ECO:0007669"/>
    <property type="project" value="UniProtKB-KW"/>
</dbReference>
<dbReference type="GO" id="GO:0016887">
    <property type="term" value="F:ATP hydrolysis activity"/>
    <property type="evidence" value="ECO:0007669"/>
    <property type="project" value="TreeGrafter"/>
</dbReference>
<keyword evidence="7" id="KW-0234">DNA repair</keyword>
<proteinExistence type="inferred from homology"/>
<dbReference type="Pfam" id="PF00270">
    <property type="entry name" value="DEAD"/>
    <property type="match status" value="1"/>
</dbReference>
<dbReference type="InterPro" id="IPR013701">
    <property type="entry name" value="Lhr-like_DEAD/DEAH_assoc"/>
</dbReference>
<dbReference type="Pfam" id="PF08494">
    <property type="entry name" value="DEAD_assoc"/>
    <property type="match status" value="1"/>
</dbReference>
<dbReference type="SUPFAM" id="SSF52540">
    <property type="entry name" value="P-loop containing nucleoside triphosphate hydrolases"/>
    <property type="match status" value="1"/>
</dbReference>
<dbReference type="GO" id="GO:0140097">
    <property type="term" value="F:catalytic activity, acting on DNA"/>
    <property type="evidence" value="ECO:0007669"/>
    <property type="project" value="UniProtKB-ARBA"/>
</dbReference>
<keyword evidence="5" id="KW-0067">ATP-binding</keyword>
<evidence type="ECO:0000313" key="13">
    <source>
        <dbReference type="Proteomes" id="UP000186940"/>
    </source>
</evidence>
<dbReference type="InterPro" id="IPR027417">
    <property type="entry name" value="P-loop_NTPase"/>
</dbReference>
<name>A0A1F2PCV3_9EURY</name>
<dbReference type="AlphaFoldDB" id="A0A1F2PCV3"/>
<evidence type="ECO:0000256" key="7">
    <source>
        <dbReference type="ARBA" id="ARBA00023204"/>
    </source>
</evidence>
<evidence type="ECO:0000256" key="9">
    <source>
        <dbReference type="ARBA" id="ARBA00093467"/>
    </source>
</evidence>
<keyword evidence="2" id="KW-0227">DNA damage</keyword>
<dbReference type="Proteomes" id="UP000186940">
    <property type="component" value="Unassembled WGS sequence"/>
</dbReference>
<sequence length="938" mass="106555">MMKNGNVFQLLDERIRELLDKNGIKEPSPPQIEAIPAILSGNDILLIAPTGTGKTEAAVLPIFHKILNKRVRKGISAVYVTPLRALNRDMLKRLFEWGNELGISVEVRHGDTPQSQRRRQALHPPDFIITTPETLQLLLVGGRMRQHLKDLSWLVVDEVHELADSKRGLQLAITLERLREVSGDFQRIGLSATIGNPEDVAKFLGGSEGAPRIIDVSFAKSLSVEVCAPVINEEDIEISKLLSIETATASHIRMIRDLISSHRSTLIFVNTRQSAEALSYRLRLITDPDSIGVHHGSLSKEMRIEIENRFKEGKIRGLICTSSMELGIDVGSVDLVIQYMSPREVTRLIQRVGRSGHRMDRVSKGIIIAEDPDEIIESWVIAGMAKKGLAEVKRIREGALDVVANQICGMLLEYDRMDADGLYSIIKRAYPFRRFTKEACEKIIADLKDHRLIWVDDEGISRRGRGRSYYYENLSMIPDENRYEVYDIVSRRRIGMLDEAFVINFARVGAVFVTRGEMWRIITIEERKLNVEPVRDPEGELPSWVGEEIPVPFEVAEQVGKMRRIIADMIEEGLSDSEIYKEALKVCDTDINTVCRVTELLRKQIDQGFIVPDDKTILIEIEKDSVVINVALGHRANDTLGRVITSYIAAKFGSSIPLEIDPYRIKFRTPAPISRSYMLELISSIKPEYVEPILKMTLKNTILLRWKMVNVAKKFGAIGKDADYSKIPVNRLYDLFHNTPIEKEAIQAIFHENLDIEQCMEFLKRINDGKIRIEFTNTLSPVGLSGYGGRKDLLTSKRVDRSILIALKERIMNDHVILFCTTCKKWRLKQKVRDVKEPIECLVCGSRMIAALKPWEDEEIELLKKGSGEKARIKRVYRNANLVLSHGLKAVIALASRGVGPEIASRIISKLRDDEMDFYRDIMDAERKYAATRGFWRE</sequence>
<dbReference type="InterPro" id="IPR017170">
    <property type="entry name" value="Lhr-like"/>
</dbReference>
<dbReference type="CDD" id="cd17922">
    <property type="entry name" value="DEXHc_LHR-like"/>
    <property type="match status" value="1"/>
</dbReference>
<keyword evidence="13" id="KW-1185">Reference proteome</keyword>
<keyword evidence="3" id="KW-0378">Hydrolase</keyword>
<evidence type="ECO:0000256" key="3">
    <source>
        <dbReference type="ARBA" id="ARBA00022801"/>
    </source>
</evidence>
<evidence type="ECO:0000259" key="10">
    <source>
        <dbReference type="PROSITE" id="PS51192"/>
    </source>
</evidence>
<dbReference type="PANTHER" id="PTHR47962:SF5">
    <property type="entry name" value="ATP-DEPENDENT HELICASE LHR-RELATED"/>
    <property type="match status" value="1"/>
</dbReference>
<evidence type="ECO:0000256" key="8">
    <source>
        <dbReference type="ARBA" id="ARBA00023235"/>
    </source>
</evidence>
<dbReference type="PIRSF" id="PIRSF037307">
    <property type="entry name" value="Lhr-like_helic_prd"/>
    <property type="match status" value="1"/>
</dbReference>
<accession>A0A1F2PCV3</accession>
<comment type="similarity">
    <text evidence="9">Belongs to the Lhr helicase family. Lhr-Core subfamily.</text>
</comment>
<dbReference type="InterPro" id="IPR014001">
    <property type="entry name" value="Helicase_ATP-bd"/>
</dbReference>
<dbReference type="InterPro" id="IPR045628">
    <property type="entry name" value="Lhr_WH_dom"/>
</dbReference>
<organism evidence="12 13">
    <name type="scientific">Candidatus Syntropharchaeum caldarium</name>
    <dbReference type="NCBI Taxonomy" id="1838285"/>
    <lineage>
        <taxon>Archaea</taxon>
        <taxon>Methanobacteriati</taxon>
        <taxon>Methanobacteriota</taxon>
        <taxon>Stenosarchaea group</taxon>
        <taxon>Methanomicrobia</taxon>
        <taxon>Methanosarcinales</taxon>
        <taxon>ANME-2 cluster</taxon>
        <taxon>Candidatus Syntropharchaeum</taxon>
    </lineage>
</organism>
<dbReference type="EMBL" id="LYOS01000001">
    <property type="protein sequence ID" value="OFV68712.1"/>
    <property type="molecule type" value="Genomic_DNA"/>
</dbReference>
<dbReference type="GO" id="GO:0004386">
    <property type="term" value="F:helicase activity"/>
    <property type="evidence" value="ECO:0007669"/>
    <property type="project" value="UniProtKB-KW"/>
</dbReference>
<dbReference type="STRING" id="1838285.SCAL_000388"/>
<dbReference type="GO" id="GO:0003677">
    <property type="term" value="F:DNA binding"/>
    <property type="evidence" value="ECO:0007669"/>
    <property type="project" value="UniProtKB-KW"/>
</dbReference>
<dbReference type="InterPro" id="IPR011545">
    <property type="entry name" value="DEAD/DEAH_box_helicase_dom"/>
</dbReference>
<dbReference type="Pfam" id="PF19306">
    <property type="entry name" value="WHD_Lhr"/>
    <property type="match status" value="1"/>
</dbReference>
<evidence type="ECO:0000313" key="12">
    <source>
        <dbReference type="EMBL" id="OFV68712.1"/>
    </source>
</evidence>
<evidence type="ECO:0000256" key="5">
    <source>
        <dbReference type="ARBA" id="ARBA00022840"/>
    </source>
</evidence>
<keyword evidence="4 12" id="KW-0347">Helicase</keyword>
<protein>
    <submittedName>
        <fullName evidence="12">Large helicase</fullName>
    </submittedName>
</protein>
<evidence type="ECO:0000256" key="2">
    <source>
        <dbReference type="ARBA" id="ARBA00022763"/>
    </source>
</evidence>
<feature type="domain" description="Helicase C-terminal" evidence="11">
    <location>
        <begin position="254"/>
        <end position="401"/>
    </location>
</feature>
<dbReference type="InterPro" id="IPR052511">
    <property type="entry name" value="ATP-dep_Helicase"/>
</dbReference>
<dbReference type="PROSITE" id="PS51194">
    <property type="entry name" value="HELICASE_CTER"/>
    <property type="match status" value="1"/>
</dbReference>
<evidence type="ECO:0000256" key="4">
    <source>
        <dbReference type="ARBA" id="ARBA00022806"/>
    </source>
</evidence>
<dbReference type="SMART" id="SM00487">
    <property type="entry name" value="DEXDc"/>
    <property type="match status" value="1"/>
</dbReference>